<reference evidence="1" key="1">
    <citation type="submission" date="2021-02" db="EMBL/GenBank/DDBJ databases">
        <authorList>
            <person name="Vanwijnsberghe S."/>
        </authorList>
    </citation>
    <scope>NUCLEOTIDE SEQUENCE</scope>
    <source>
        <strain evidence="1">R-70211</strain>
    </source>
</reference>
<dbReference type="AlphaFoldDB" id="A0A9N8QWC6"/>
<dbReference type="Proteomes" id="UP000675121">
    <property type="component" value="Unassembled WGS sequence"/>
</dbReference>
<accession>A0A9N8QWC6</accession>
<name>A0A9N8QWC6_9BURK</name>
<gene>
    <name evidence="1" type="ORF">R70211_02315</name>
</gene>
<keyword evidence="2" id="KW-1185">Reference proteome</keyword>
<organism evidence="1 2">
    <name type="scientific">Paraburkholderia domus</name>
    <dbReference type="NCBI Taxonomy" id="2793075"/>
    <lineage>
        <taxon>Bacteria</taxon>
        <taxon>Pseudomonadati</taxon>
        <taxon>Pseudomonadota</taxon>
        <taxon>Betaproteobacteria</taxon>
        <taxon>Burkholderiales</taxon>
        <taxon>Burkholderiaceae</taxon>
        <taxon>Paraburkholderia</taxon>
    </lineage>
</organism>
<evidence type="ECO:0000313" key="1">
    <source>
        <dbReference type="EMBL" id="CAE6884258.1"/>
    </source>
</evidence>
<proteinExistence type="predicted"/>
<protein>
    <submittedName>
        <fullName evidence="1">Uncharacterized protein</fullName>
    </submittedName>
</protein>
<comment type="caution">
    <text evidence="1">The sequence shown here is derived from an EMBL/GenBank/DDBJ whole genome shotgun (WGS) entry which is preliminary data.</text>
</comment>
<sequence length="269" mass="30799">MLVRSSLLPTNRDIHTTPWRVIRVGRFIVLVQQILDCAATYHAFLAGPTKASNAARAMGTAWDDIPVESVRGPLPRRPMRNEVPTLFYVCAGTIRSLLPLSRLPAHQSRLPTRDAQWHTRMFSFKHAIRIDLHDECGRLSLRGQRRFARSGERHACLTFNRGLTAVQLRALSIDKRARAPKSGQFRSGLRVRQEWLIHAQTVLLSAGYCPMRELFFIIWSIKACTKRCCYVSKRDNCRNLRHSALKCDVFRGRSRCSPNSKHFHRISAS</sequence>
<dbReference type="EMBL" id="CAJNAS010000005">
    <property type="protein sequence ID" value="CAE6884258.1"/>
    <property type="molecule type" value="Genomic_DNA"/>
</dbReference>
<evidence type="ECO:0000313" key="2">
    <source>
        <dbReference type="Proteomes" id="UP000675121"/>
    </source>
</evidence>